<dbReference type="STRING" id="1123404.SAMN02745784_01047"/>
<dbReference type="Gene3D" id="3.60.21.10">
    <property type="match status" value="1"/>
</dbReference>
<dbReference type="EMBL" id="FQTY01000003">
    <property type="protein sequence ID" value="SHE55263.1"/>
    <property type="molecule type" value="Genomic_DNA"/>
</dbReference>
<proteinExistence type="predicted"/>
<dbReference type="InterPro" id="IPR004843">
    <property type="entry name" value="Calcineurin-like_PHP"/>
</dbReference>
<gene>
    <name evidence="4" type="ORF">SAMN02745784_01047</name>
</gene>
<evidence type="ECO:0000313" key="4">
    <source>
        <dbReference type="EMBL" id="SHE55263.1"/>
    </source>
</evidence>
<dbReference type="PANTHER" id="PTHR31302:SF31">
    <property type="entry name" value="PHOSPHODIESTERASE YAEI"/>
    <property type="match status" value="1"/>
</dbReference>
<protein>
    <recommendedName>
        <fullName evidence="3">Calcineurin-like phosphoesterase domain-containing protein</fullName>
    </recommendedName>
</protein>
<feature type="domain" description="Calcineurin-like phosphoesterase" evidence="3">
    <location>
        <begin position="45"/>
        <end position="215"/>
    </location>
</feature>
<name>A0A1M4UF96_9FIRM</name>
<dbReference type="GO" id="GO:0008758">
    <property type="term" value="F:UDP-2,3-diacylglucosamine hydrolase activity"/>
    <property type="evidence" value="ECO:0007669"/>
    <property type="project" value="TreeGrafter"/>
</dbReference>
<dbReference type="GO" id="GO:0009245">
    <property type="term" value="P:lipid A biosynthetic process"/>
    <property type="evidence" value="ECO:0007669"/>
    <property type="project" value="TreeGrafter"/>
</dbReference>
<dbReference type="GO" id="GO:0046872">
    <property type="term" value="F:metal ion binding"/>
    <property type="evidence" value="ECO:0007669"/>
    <property type="project" value="UniProtKB-KW"/>
</dbReference>
<dbReference type="InterPro" id="IPR051158">
    <property type="entry name" value="Metallophosphoesterase_sf"/>
</dbReference>
<dbReference type="AlphaFoldDB" id="A0A1M4UF96"/>
<evidence type="ECO:0000259" key="3">
    <source>
        <dbReference type="Pfam" id="PF00149"/>
    </source>
</evidence>
<evidence type="ECO:0000313" key="5">
    <source>
        <dbReference type="Proteomes" id="UP000184114"/>
    </source>
</evidence>
<keyword evidence="2" id="KW-0378">Hydrolase</keyword>
<keyword evidence="5" id="KW-1185">Reference proteome</keyword>
<accession>A0A1M4UF96</accession>
<evidence type="ECO:0000256" key="1">
    <source>
        <dbReference type="ARBA" id="ARBA00022723"/>
    </source>
</evidence>
<dbReference type="GO" id="GO:0016020">
    <property type="term" value="C:membrane"/>
    <property type="evidence" value="ECO:0007669"/>
    <property type="project" value="GOC"/>
</dbReference>
<reference evidence="5" key="1">
    <citation type="submission" date="2016-11" db="EMBL/GenBank/DDBJ databases">
        <authorList>
            <person name="Varghese N."/>
            <person name="Submissions S."/>
        </authorList>
    </citation>
    <scope>NUCLEOTIDE SEQUENCE [LARGE SCALE GENOMIC DNA]</scope>
    <source>
        <strain evidence="5">DSM 18095</strain>
    </source>
</reference>
<organism evidence="4 5">
    <name type="scientific">Tissierella praeacuta DSM 18095</name>
    <dbReference type="NCBI Taxonomy" id="1123404"/>
    <lineage>
        <taxon>Bacteria</taxon>
        <taxon>Bacillati</taxon>
        <taxon>Bacillota</taxon>
        <taxon>Tissierellia</taxon>
        <taxon>Tissierellales</taxon>
        <taxon>Tissierellaceae</taxon>
        <taxon>Tissierella</taxon>
    </lineage>
</organism>
<dbReference type="Proteomes" id="UP000184114">
    <property type="component" value="Unassembled WGS sequence"/>
</dbReference>
<keyword evidence="1" id="KW-0479">Metal-binding</keyword>
<sequence>MIKQKRKSKVRLVLLIIFTLLGFYNGLVTRKYTVKTDKLLGNQSIRIVLISDLHSHIYGKNQSKIANKIKKQNPDIIALAGDIADDMVPIEGTELFLKAIKDIAPVFYVTGNHEIWTGEVDNIKEIFRSFNINVLENDYKEVNINGIKLVIGGVDDPYIIRYKRPKSDWHEEIYEAFLNIDSSSSYNILLSHRPEEVNLYNSLSFDMVLSGHSHGGQLRIPFILNGLFAPDQGFFPKYAGGLYEHENYTHVVSRGVSFNPRLPRIFNPPEIVVIDIQGK</sequence>
<dbReference type="SUPFAM" id="SSF56300">
    <property type="entry name" value="Metallo-dependent phosphatases"/>
    <property type="match status" value="1"/>
</dbReference>
<dbReference type="GeneID" id="90996131"/>
<dbReference type="PANTHER" id="PTHR31302">
    <property type="entry name" value="TRANSMEMBRANE PROTEIN WITH METALLOPHOSPHOESTERASE DOMAIN-RELATED"/>
    <property type="match status" value="1"/>
</dbReference>
<dbReference type="Pfam" id="PF00149">
    <property type="entry name" value="Metallophos"/>
    <property type="match status" value="1"/>
</dbReference>
<dbReference type="CDD" id="cd07385">
    <property type="entry name" value="MPP_YkuE_C"/>
    <property type="match status" value="1"/>
</dbReference>
<dbReference type="InterPro" id="IPR029052">
    <property type="entry name" value="Metallo-depent_PP-like"/>
</dbReference>
<dbReference type="RefSeq" id="WP_084725188.1">
    <property type="nucleotide sequence ID" value="NZ_FQTY01000003.1"/>
</dbReference>
<evidence type="ECO:0000256" key="2">
    <source>
        <dbReference type="ARBA" id="ARBA00022801"/>
    </source>
</evidence>